<evidence type="ECO:0000313" key="4">
    <source>
        <dbReference type="Proteomes" id="UP000035444"/>
    </source>
</evidence>
<reference evidence="3 4" key="1">
    <citation type="submission" date="2015-03" db="EMBL/GenBank/DDBJ databases">
        <title>Genome Sequence of Kiloniella spongiae MEBiC09566, isolated from a marine sponge.</title>
        <authorList>
            <person name="Shao Z."/>
            <person name="Wang L."/>
            <person name="Li X."/>
        </authorList>
    </citation>
    <scope>NUCLEOTIDE SEQUENCE [LARGE SCALE GENOMIC DNA]</scope>
    <source>
        <strain evidence="3 4">MEBiC09566</strain>
    </source>
</reference>
<accession>A0A0H2MAJ3</accession>
<dbReference type="EMBL" id="LAQL01000013">
    <property type="protein sequence ID" value="KLN59529.1"/>
    <property type="molecule type" value="Genomic_DNA"/>
</dbReference>
<comment type="caution">
    <text evidence="3">The sequence shown here is derived from an EMBL/GenBank/DDBJ whole genome shotgun (WGS) entry which is preliminary data.</text>
</comment>
<evidence type="ECO:0000256" key="1">
    <source>
        <dbReference type="SAM" id="MobiDB-lite"/>
    </source>
</evidence>
<dbReference type="STRING" id="1489064.WH96_16765"/>
<sequence>MTTTKKKLADTTESKAKATQANAKNTGKDTVINGTETVENMMKSSMDAAAKGYEQAFSFSQAQAEKAMDTLYKQCESAAELSKENAELAAKSGNSISEGYQKLNSLFMGMAQDAMKKNFAVAEAFLGAKDFNEVTDIQSNFARESFDAMVKNGNELTTLTTKLTTEAVEPVRKQVTEAVEKMTKAAA</sequence>
<feature type="domain" description="Phasin" evidence="2">
    <location>
        <begin position="77"/>
        <end position="175"/>
    </location>
</feature>
<dbReference type="InterPro" id="IPR018968">
    <property type="entry name" value="Phasin"/>
</dbReference>
<dbReference type="Pfam" id="PF09361">
    <property type="entry name" value="Phasin_2"/>
    <property type="match status" value="1"/>
</dbReference>
<organism evidence="3 4">
    <name type="scientific">Kiloniella spongiae</name>
    <dbReference type="NCBI Taxonomy" id="1489064"/>
    <lineage>
        <taxon>Bacteria</taxon>
        <taxon>Pseudomonadati</taxon>
        <taxon>Pseudomonadota</taxon>
        <taxon>Alphaproteobacteria</taxon>
        <taxon>Rhodospirillales</taxon>
        <taxon>Kiloniellaceae</taxon>
        <taxon>Kiloniella</taxon>
    </lineage>
</organism>
<evidence type="ECO:0000259" key="2">
    <source>
        <dbReference type="Pfam" id="PF09361"/>
    </source>
</evidence>
<dbReference type="RefSeq" id="WP_047765379.1">
    <property type="nucleotide sequence ID" value="NZ_LAQL01000013.1"/>
</dbReference>
<evidence type="ECO:0000313" key="3">
    <source>
        <dbReference type="EMBL" id="KLN59529.1"/>
    </source>
</evidence>
<dbReference type="OrthoDB" id="7303820at2"/>
<gene>
    <name evidence="3" type="ORF">WH96_16765</name>
</gene>
<keyword evidence="4" id="KW-1185">Reference proteome</keyword>
<name>A0A0H2MAJ3_9PROT</name>
<feature type="region of interest" description="Disordered" evidence="1">
    <location>
        <begin position="1"/>
        <end position="29"/>
    </location>
</feature>
<dbReference type="InterPro" id="IPR010127">
    <property type="entry name" value="Phasin_subfam-1"/>
</dbReference>
<protein>
    <recommendedName>
        <fullName evidence="2">Phasin domain-containing protein</fullName>
    </recommendedName>
</protein>
<dbReference type="NCBIfam" id="TIGR01841">
    <property type="entry name" value="phasin"/>
    <property type="match status" value="1"/>
</dbReference>
<proteinExistence type="predicted"/>
<feature type="compositionally biased region" description="Basic and acidic residues" evidence="1">
    <location>
        <begin position="7"/>
        <end position="16"/>
    </location>
</feature>
<dbReference type="Proteomes" id="UP000035444">
    <property type="component" value="Unassembled WGS sequence"/>
</dbReference>
<dbReference type="AlphaFoldDB" id="A0A0H2MAJ3"/>